<comment type="caution">
    <text evidence="3">The sequence shown here is derived from an EMBL/GenBank/DDBJ whole genome shotgun (WGS) entry which is preliminary data.</text>
</comment>
<evidence type="ECO:0000313" key="3">
    <source>
        <dbReference type="EMBL" id="KAK2090841.1"/>
    </source>
</evidence>
<feature type="domain" description="Diacylglycerol kinase accessory" evidence="2">
    <location>
        <begin position="69"/>
        <end position="181"/>
    </location>
</feature>
<gene>
    <name evidence="3" type="ORF">P7K49_030125</name>
</gene>
<proteinExistence type="predicted"/>
<dbReference type="Proteomes" id="UP001266305">
    <property type="component" value="Unassembled WGS sequence"/>
</dbReference>
<evidence type="ECO:0000259" key="2">
    <source>
        <dbReference type="SMART" id="SM00045"/>
    </source>
</evidence>
<feature type="region of interest" description="Disordered" evidence="1">
    <location>
        <begin position="160"/>
        <end position="208"/>
    </location>
</feature>
<evidence type="ECO:0000256" key="1">
    <source>
        <dbReference type="SAM" id="MobiDB-lite"/>
    </source>
</evidence>
<organism evidence="3 4">
    <name type="scientific">Saguinus oedipus</name>
    <name type="common">Cotton-top tamarin</name>
    <name type="synonym">Oedipomidas oedipus</name>
    <dbReference type="NCBI Taxonomy" id="9490"/>
    <lineage>
        <taxon>Eukaryota</taxon>
        <taxon>Metazoa</taxon>
        <taxon>Chordata</taxon>
        <taxon>Craniata</taxon>
        <taxon>Vertebrata</taxon>
        <taxon>Euteleostomi</taxon>
        <taxon>Mammalia</taxon>
        <taxon>Eutheria</taxon>
        <taxon>Euarchontoglires</taxon>
        <taxon>Primates</taxon>
        <taxon>Haplorrhini</taxon>
        <taxon>Platyrrhini</taxon>
        <taxon>Cebidae</taxon>
        <taxon>Callitrichinae</taxon>
        <taxon>Saguinus</taxon>
    </lineage>
</organism>
<protein>
    <recommendedName>
        <fullName evidence="2">Diacylglycerol kinase accessory domain-containing protein</fullName>
    </recommendedName>
</protein>
<dbReference type="SMART" id="SM00045">
    <property type="entry name" value="DAGKa"/>
    <property type="match status" value="1"/>
</dbReference>
<dbReference type="Pfam" id="PF00609">
    <property type="entry name" value="DAGK_acc"/>
    <property type="match status" value="1"/>
</dbReference>
<dbReference type="InterPro" id="IPR000756">
    <property type="entry name" value="Diacylglycerol_kin_accessory"/>
</dbReference>
<name>A0ABQ9U1A9_SAGOE</name>
<reference evidence="3 4" key="1">
    <citation type="submission" date="2023-05" db="EMBL/GenBank/DDBJ databases">
        <title>B98-5 Cell Line De Novo Hybrid Assembly: An Optical Mapping Approach.</title>
        <authorList>
            <person name="Kananen K."/>
            <person name="Auerbach J.A."/>
            <person name="Kautto E."/>
            <person name="Blachly J.S."/>
        </authorList>
    </citation>
    <scope>NUCLEOTIDE SEQUENCE [LARGE SCALE GENOMIC DNA]</scope>
    <source>
        <strain evidence="3">B95-8</strain>
        <tissue evidence="3">Cell line</tissue>
    </source>
</reference>
<sequence length="208" mass="22793">MEQLENLAQEPARERAPGRVFHLGRQHPGLGSTFPDGTAAFHLSRAGLGVPSQGQELWRMGTQASAAKARTSLGRGQEAIQILPAKLQQLRPCDGVGVDLSNIFLEGIAILNIPSMYGGTNLWGENKKNRAVIRESRKGVTDPKELKFCVQEHSFLRMSLKPPLSQRQKQPFSTNNPKGEIQSKLPTTDSSVGLRVLTGPQRTDEDMS</sequence>
<evidence type="ECO:0000313" key="4">
    <source>
        <dbReference type="Proteomes" id="UP001266305"/>
    </source>
</evidence>
<dbReference type="EMBL" id="JASSZA010000016">
    <property type="protein sequence ID" value="KAK2090841.1"/>
    <property type="molecule type" value="Genomic_DNA"/>
</dbReference>
<feature type="compositionally biased region" description="Polar residues" evidence="1">
    <location>
        <begin position="165"/>
        <end position="177"/>
    </location>
</feature>
<keyword evidence="4" id="KW-1185">Reference proteome</keyword>
<accession>A0ABQ9U1A9</accession>